<protein>
    <recommendedName>
        <fullName evidence="4">Nucleoporin NUP60</fullName>
    </recommendedName>
</protein>
<dbReference type="EMBL" id="GG692399">
    <property type="protein sequence ID" value="EER32368.1"/>
    <property type="molecule type" value="Genomic_DNA"/>
</dbReference>
<dbReference type="eggNOG" id="ENOG502SBKE">
    <property type="taxonomic scope" value="Eukaryota"/>
</dbReference>
<feature type="compositionally biased region" description="Polar residues" evidence="1">
    <location>
        <begin position="44"/>
        <end position="66"/>
    </location>
</feature>
<dbReference type="GO" id="GO:0031990">
    <property type="term" value="P:mRNA export from nucleus in response to heat stress"/>
    <property type="evidence" value="ECO:0007669"/>
    <property type="project" value="TreeGrafter"/>
</dbReference>
<dbReference type="GO" id="GO:0044615">
    <property type="term" value="C:nuclear pore nuclear basket"/>
    <property type="evidence" value="ECO:0007669"/>
    <property type="project" value="InterPro"/>
</dbReference>
<organism evidence="2 3">
    <name type="scientific">Candida tropicalis (strain ATCC MYA-3404 / T1)</name>
    <name type="common">Yeast</name>
    <dbReference type="NCBI Taxonomy" id="294747"/>
    <lineage>
        <taxon>Eukaryota</taxon>
        <taxon>Fungi</taxon>
        <taxon>Dikarya</taxon>
        <taxon>Ascomycota</taxon>
        <taxon>Saccharomycotina</taxon>
        <taxon>Pichiomycetes</taxon>
        <taxon>Debaryomycetaceae</taxon>
        <taxon>Candida/Lodderomyces clade</taxon>
        <taxon>Candida</taxon>
    </lineage>
</organism>
<evidence type="ECO:0008006" key="4">
    <source>
        <dbReference type="Google" id="ProtNLM"/>
    </source>
</evidence>
<dbReference type="Proteomes" id="UP000002037">
    <property type="component" value="Unassembled WGS sequence"/>
</dbReference>
<feature type="compositionally biased region" description="Polar residues" evidence="1">
    <location>
        <begin position="119"/>
        <end position="128"/>
    </location>
</feature>
<keyword evidence="3" id="KW-1185">Reference proteome</keyword>
<evidence type="ECO:0000313" key="2">
    <source>
        <dbReference type="EMBL" id="EER32368.1"/>
    </source>
</evidence>
<feature type="compositionally biased region" description="Polar residues" evidence="1">
    <location>
        <begin position="487"/>
        <end position="498"/>
    </location>
</feature>
<evidence type="ECO:0000256" key="1">
    <source>
        <dbReference type="SAM" id="MobiDB-lite"/>
    </source>
</evidence>
<dbReference type="AlphaFoldDB" id="C5MCT8"/>
<dbReference type="GeneID" id="8297017"/>
<reference evidence="2 3" key="1">
    <citation type="journal article" date="2009" name="Nature">
        <title>Evolution of pathogenicity and sexual reproduction in eight Candida genomes.</title>
        <authorList>
            <person name="Butler G."/>
            <person name="Rasmussen M.D."/>
            <person name="Lin M.F."/>
            <person name="Santos M.A."/>
            <person name="Sakthikumar S."/>
            <person name="Munro C.A."/>
            <person name="Rheinbay E."/>
            <person name="Grabherr M."/>
            <person name="Forche A."/>
            <person name="Reedy J.L."/>
            <person name="Agrafioti I."/>
            <person name="Arnaud M.B."/>
            <person name="Bates S."/>
            <person name="Brown A.J."/>
            <person name="Brunke S."/>
            <person name="Costanzo M.C."/>
            <person name="Fitzpatrick D.A."/>
            <person name="de Groot P.W."/>
            <person name="Harris D."/>
            <person name="Hoyer L.L."/>
            <person name="Hube B."/>
            <person name="Klis F.M."/>
            <person name="Kodira C."/>
            <person name="Lennard N."/>
            <person name="Logue M.E."/>
            <person name="Martin R."/>
            <person name="Neiman A.M."/>
            <person name="Nikolaou E."/>
            <person name="Quail M.A."/>
            <person name="Quinn J."/>
            <person name="Santos M.C."/>
            <person name="Schmitzberger F.F."/>
            <person name="Sherlock G."/>
            <person name="Shah P."/>
            <person name="Silverstein K.A."/>
            <person name="Skrzypek M.S."/>
            <person name="Soll D."/>
            <person name="Staggs R."/>
            <person name="Stansfield I."/>
            <person name="Stumpf M.P."/>
            <person name="Sudbery P.E."/>
            <person name="Srikantha T."/>
            <person name="Zeng Q."/>
            <person name="Berman J."/>
            <person name="Berriman M."/>
            <person name="Heitman J."/>
            <person name="Gow N.A."/>
            <person name="Lorenz M.C."/>
            <person name="Birren B.W."/>
            <person name="Kellis M."/>
            <person name="Cuomo C.A."/>
        </authorList>
    </citation>
    <scope>NUCLEOTIDE SEQUENCE [LARGE SCALE GENOMIC DNA]</scope>
    <source>
        <strain evidence="3">ATCC MYA-3404 / T1</strain>
    </source>
</reference>
<dbReference type="HOGENOM" id="CLU_022609_0_0_1"/>
<feature type="region of interest" description="Disordered" evidence="1">
    <location>
        <begin position="119"/>
        <end position="138"/>
    </location>
</feature>
<feature type="compositionally biased region" description="Acidic residues" evidence="1">
    <location>
        <begin position="129"/>
        <end position="138"/>
    </location>
</feature>
<feature type="compositionally biased region" description="Polar residues" evidence="1">
    <location>
        <begin position="428"/>
        <end position="444"/>
    </location>
</feature>
<dbReference type="PANTHER" id="PTHR28284:SF1">
    <property type="entry name" value="NUCLEOPORIN NUP60"/>
    <property type="match status" value="1"/>
</dbReference>
<feature type="region of interest" description="Disordered" evidence="1">
    <location>
        <begin position="1"/>
        <end position="23"/>
    </location>
</feature>
<name>C5MCT8_CANTT</name>
<sequence length="542" mass="60108">MDNRRVYKSYREKLSNNDNGFKPYSLITGKLKSLFQLKKSSPSNDENQSSASSIATTKVNESTGATPSFIKPFKFPEPKLSETLPTNKNFKLPGSFTIVSPKVKKQPSHQFDATMISSRSGRVQSTTELNEDASMNDDGDGDADVTANEALSNFFKRKGDKPLNDIEYEGVMALISKSRSGTPMRKRVMSESFFDQPQRKKTKNDTVGHDVGQEQKTLIHDASNISFNTSEYKPSYHTVHNDTFDRSHNQSYNNTTSMIPSIKRVYQFSGLPSPYSTRIRPPSSSRRPQRVRGDIDRSINATMTDTSINNTSANKTHEFKSETSKLLLSILDGKGGPEVPEAEEDESQKGAFKFVNPYSKNGRRVISRSKKTPAANATVAKPKTSISITANDIEETISYDKSEKLPEEPKDASIEKQLDKKSADKENGSTTPAKVAETTKTSTVVEDKAPPATSTQSTFSFKPISNGSSFSSKSSSESTKKIEEQTKPTFSFPTTNKSNKPEKESNTGIDKFATEFVFPDVDIKKVAIDSNKVDDFKSLFQF</sequence>
<feature type="region of interest" description="Disordered" evidence="1">
    <location>
        <begin position="38"/>
        <end position="81"/>
    </location>
</feature>
<feature type="compositionally biased region" description="Low complexity" evidence="1">
    <location>
        <begin position="460"/>
        <end position="477"/>
    </location>
</feature>
<dbReference type="GO" id="GO:0034398">
    <property type="term" value="P:telomere tethering at nuclear periphery"/>
    <property type="evidence" value="ECO:0007669"/>
    <property type="project" value="TreeGrafter"/>
</dbReference>
<proteinExistence type="predicted"/>
<dbReference type="GO" id="GO:0006607">
    <property type="term" value="P:NLS-bearing protein import into nucleus"/>
    <property type="evidence" value="ECO:0007669"/>
    <property type="project" value="TreeGrafter"/>
</dbReference>
<dbReference type="InterPro" id="IPR034432">
    <property type="entry name" value="Nup60"/>
</dbReference>
<dbReference type="GO" id="GO:0008298">
    <property type="term" value="P:intracellular mRNA localization"/>
    <property type="evidence" value="ECO:0007669"/>
    <property type="project" value="TreeGrafter"/>
</dbReference>
<feature type="compositionally biased region" description="Basic and acidic residues" evidence="1">
    <location>
        <begin position="398"/>
        <end position="427"/>
    </location>
</feature>
<accession>C5MCT8</accession>
<dbReference type="OrthoDB" id="5370852at2759"/>
<dbReference type="RefSeq" id="XP_002549742.1">
    <property type="nucleotide sequence ID" value="XM_002549696.1"/>
</dbReference>
<dbReference type="STRING" id="294747.C5MCT8"/>
<dbReference type="PANTHER" id="PTHR28284">
    <property type="entry name" value="NUCLEOPORIN NUP60"/>
    <property type="match status" value="1"/>
</dbReference>
<evidence type="ECO:0000313" key="3">
    <source>
        <dbReference type="Proteomes" id="UP000002037"/>
    </source>
</evidence>
<dbReference type="VEuPathDB" id="FungiDB:CTRG_04039"/>
<dbReference type="GO" id="GO:0016973">
    <property type="term" value="P:poly(A)+ mRNA export from nucleus"/>
    <property type="evidence" value="ECO:0007669"/>
    <property type="project" value="TreeGrafter"/>
</dbReference>
<feature type="region of interest" description="Disordered" evidence="1">
    <location>
        <begin position="394"/>
        <end position="506"/>
    </location>
</feature>
<gene>
    <name evidence="2" type="ORF">CTRG_04039</name>
</gene>
<dbReference type="KEGG" id="ctp:CTRG_04039"/>
<feature type="region of interest" description="Disordered" evidence="1">
    <location>
        <begin position="273"/>
        <end position="294"/>
    </location>
</feature>
<feature type="compositionally biased region" description="Low complexity" evidence="1">
    <location>
        <begin position="273"/>
        <end position="286"/>
    </location>
</feature>
<feature type="compositionally biased region" description="Basic and acidic residues" evidence="1">
    <location>
        <begin position="1"/>
        <end position="15"/>
    </location>
</feature>
<dbReference type="GO" id="GO:0017056">
    <property type="term" value="F:structural constituent of nuclear pore"/>
    <property type="evidence" value="ECO:0007669"/>
    <property type="project" value="InterPro"/>
</dbReference>